<accession>A0ABZ0I4N3</accession>
<evidence type="ECO:0000256" key="4">
    <source>
        <dbReference type="ARBA" id="ARBA00037131"/>
    </source>
</evidence>
<evidence type="ECO:0000313" key="6">
    <source>
        <dbReference type="EMBL" id="WOJ94479.1"/>
    </source>
</evidence>
<comment type="similarity">
    <text evidence="2">Belongs to the universal stress protein A family.</text>
</comment>
<evidence type="ECO:0000313" key="7">
    <source>
        <dbReference type="Proteomes" id="UP001626537"/>
    </source>
</evidence>
<organism evidence="6 7">
    <name type="scientific">Congregibacter variabilis</name>
    <dbReference type="NCBI Taxonomy" id="3081200"/>
    <lineage>
        <taxon>Bacteria</taxon>
        <taxon>Pseudomonadati</taxon>
        <taxon>Pseudomonadota</taxon>
        <taxon>Gammaproteobacteria</taxon>
        <taxon>Cellvibrionales</taxon>
        <taxon>Halieaceae</taxon>
        <taxon>Congregibacter</taxon>
    </lineage>
</organism>
<dbReference type="Gene3D" id="3.40.50.12370">
    <property type="match status" value="1"/>
</dbReference>
<evidence type="ECO:0000256" key="3">
    <source>
        <dbReference type="ARBA" id="ARBA00022490"/>
    </source>
</evidence>
<protein>
    <submittedName>
        <fullName evidence="6">Universal stress protein</fullName>
    </submittedName>
</protein>
<evidence type="ECO:0000256" key="1">
    <source>
        <dbReference type="ARBA" id="ARBA00004496"/>
    </source>
</evidence>
<evidence type="ECO:0000256" key="2">
    <source>
        <dbReference type="ARBA" id="ARBA00008791"/>
    </source>
</evidence>
<keyword evidence="7" id="KW-1185">Reference proteome</keyword>
<sequence length="317" mass="34569">MKQFRDILVYAESDNQACLEQVVAVARAHGAAITVCEIVEPAPEIQDNRGVIERLSKLRWNRAFQRLRRICDLFATHTVIDYSVFTGVPFVTITEQVVQQDFDLVVHISEPVQVASGIGLNATGMHLMRKCPCTVWALHPERATHSNDVVLALDRELASGTRAAEAFAMTLAESALGLAQTRGGNVHVIHAWLPYGAELLDDADLDLSDGERQVYFQQQRSDSEQWFKRVVQRIESVADDPLRVKAHLVESAAVPAVERMVEETNAGMLVLGTVGTSANPGVLIGATTESILAGIGTPVLALKPPGFVSPLMLARQS</sequence>
<gene>
    <name evidence="6" type="ORF">R0135_04780</name>
</gene>
<reference evidence="6 7" key="1">
    <citation type="submission" date="2023-10" db="EMBL/GenBank/DDBJ databases">
        <title>Two novel species belonging to the OM43/NOR5 clade.</title>
        <authorList>
            <person name="Park M."/>
        </authorList>
    </citation>
    <scope>NUCLEOTIDE SEQUENCE [LARGE SCALE GENOMIC DNA]</scope>
    <source>
        <strain evidence="6 7">IMCC43200</strain>
    </source>
</reference>
<dbReference type="EMBL" id="CP136864">
    <property type="protein sequence ID" value="WOJ94479.1"/>
    <property type="molecule type" value="Genomic_DNA"/>
</dbReference>
<name>A0ABZ0I4N3_9GAMM</name>
<dbReference type="RefSeq" id="WP_407349115.1">
    <property type="nucleotide sequence ID" value="NZ_CP136864.1"/>
</dbReference>
<dbReference type="Pfam" id="PF00582">
    <property type="entry name" value="Usp"/>
    <property type="match status" value="1"/>
</dbReference>
<dbReference type="Proteomes" id="UP001626537">
    <property type="component" value="Chromosome"/>
</dbReference>
<evidence type="ECO:0000259" key="5">
    <source>
        <dbReference type="Pfam" id="PF00582"/>
    </source>
</evidence>
<comment type="function">
    <text evidence="4">Required for resistance to DNA-damaging agents.</text>
</comment>
<comment type="subcellular location">
    <subcellularLocation>
        <location evidence="1">Cytoplasm</location>
    </subcellularLocation>
</comment>
<proteinExistence type="inferred from homology"/>
<keyword evidence="3" id="KW-0963">Cytoplasm</keyword>
<dbReference type="InterPro" id="IPR006016">
    <property type="entry name" value="UspA"/>
</dbReference>
<feature type="domain" description="UspA" evidence="5">
    <location>
        <begin position="170"/>
        <end position="302"/>
    </location>
</feature>
<dbReference type="SUPFAM" id="SSF52402">
    <property type="entry name" value="Adenine nucleotide alpha hydrolases-like"/>
    <property type="match status" value="2"/>
</dbReference>
<dbReference type="PANTHER" id="PTHR47892">
    <property type="entry name" value="UNIVERSAL STRESS PROTEIN E"/>
    <property type="match status" value="1"/>
</dbReference>
<dbReference type="PANTHER" id="PTHR47892:SF1">
    <property type="entry name" value="UNIVERSAL STRESS PROTEIN E"/>
    <property type="match status" value="1"/>
</dbReference>